<proteinExistence type="predicted"/>
<feature type="region of interest" description="Disordered" evidence="2">
    <location>
        <begin position="818"/>
        <end position="845"/>
    </location>
</feature>
<evidence type="ECO:0000313" key="3">
    <source>
        <dbReference type="EMBL" id="CCC94365.1"/>
    </source>
</evidence>
<feature type="region of interest" description="Disordered" evidence="2">
    <location>
        <begin position="110"/>
        <end position="131"/>
    </location>
</feature>
<feature type="region of interest" description="Disordered" evidence="2">
    <location>
        <begin position="1"/>
        <end position="24"/>
    </location>
</feature>
<name>G0UY98_TRYCI</name>
<sequence>MNTPTRRKEEGATSSGTPAPAAMASNIQSPCNATAGETATSRGRALTVQHHREVTCATVKEVDVVRRGLRCVETRMHQLESRVQHVNPWVVQHMWETLCALRLKFNSKSGGSTDSGVMEEPLVRDEKPSSSLTTMMAATRRSLPLSRGGTPISKEPGKEGIIQFCGDHLIGGISPNTLASSEGEVDSLKSCNTGPAKIWEGHSTSAASSGMQWQSRRQSLARSVVNVVRQLPSIDSQWQCWRFEQEECVARQRLVLDENTDRGALYAHLTCSLASTFFSNARFRNDEMWVTRHQREERQYGGKRGKAARGALFAGAGGNSDDEDLELSSISACDGWRHRDNDPFSNEAGMKLDCIVQALLKNKVFVDQLTSSVSQKLAALIQQKDIRDGGETPLQGRLPSALLLAIQEAIENLATTHHQAIFQKQQEYAEQQQEQHKIHEQRLLESVAEHEKSWSLLAARVSATGSEMLEQQQRFLAQGREDAKLCSDVRKELLALCSEVLLAAERIPSVELAAPTHDIVNSVVCQSSERCSTDCDATETRLEMLCNSVAQVQEQLEGLRLKTNALETFSEINIPTSSGVGCYQRQEERLASLQRVVEGMQQTVGMLVRKAEVRVGSSTAPTIESKEFNECIKAQKELERKLEQLTRDLHAAPRIPPHQPGDRSDVCSASLFNHSDLMSVEDAMLDAQRVIMARRVERESSSCVCVEVLSALCTTLQEISHLYNRSTGTFGYSLQLIFAMPPLHLPSEVAFLCRAYLRKHTIAELEEALWVLGIGKDVGKVFCNCYHWIQSHVLVFFSSVVDGRPLCDAVATAVTANSTSTSENGPRVTVPVHNNGPFYDRRPTPRVPTGATAYATHSQTCRCTHPQDLLFSVGCSDVPVSDYSHPRTDVQFSTAPPPNTQAENSVFSTMTKSQRLEQKTKPQQEPVGSSANSLMGESYERLCLETSSIPRVPTPLTGCSSTTRVGEILPVGALRQRDHQSVGLLSHGRGCAGSQAGHGANTECHIARLANGVVVEYPDVVAQSANCPHNGVEKRERKQRMKGWERFLPTPAKTDGFPATPIA</sequence>
<protein>
    <submittedName>
        <fullName evidence="3">Uncharacterized protein</fullName>
    </submittedName>
</protein>
<feature type="compositionally biased region" description="Polar residues" evidence="2">
    <location>
        <begin position="923"/>
        <end position="932"/>
    </location>
</feature>
<keyword evidence="1" id="KW-0175">Coiled coil</keyword>
<accession>G0UY98</accession>
<evidence type="ECO:0000256" key="2">
    <source>
        <dbReference type="SAM" id="MobiDB-lite"/>
    </source>
</evidence>
<evidence type="ECO:0000256" key="1">
    <source>
        <dbReference type="SAM" id="Coils"/>
    </source>
</evidence>
<dbReference type="EMBL" id="HE575323">
    <property type="protein sequence ID" value="CCC94365.1"/>
    <property type="molecule type" value="Genomic_DNA"/>
</dbReference>
<feature type="coiled-coil region" evidence="1">
    <location>
        <begin position="542"/>
        <end position="603"/>
    </location>
</feature>
<reference evidence="3" key="1">
    <citation type="journal article" date="2012" name="Proc. Natl. Acad. Sci. U.S.A.">
        <title>Antigenic diversity is generated by distinct evolutionary mechanisms in African trypanosome species.</title>
        <authorList>
            <person name="Jackson A.P."/>
            <person name="Berry A."/>
            <person name="Aslett M."/>
            <person name="Allison H.C."/>
            <person name="Burton P."/>
            <person name="Vavrova-Anderson J."/>
            <person name="Brown R."/>
            <person name="Browne H."/>
            <person name="Corton N."/>
            <person name="Hauser H."/>
            <person name="Gamble J."/>
            <person name="Gilderthorp R."/>
            <person name="Marcello L."/>
            <person name="McQuillan J."/>
            <person name="Otto T.D."/>
            <person name="Quail M.A."/>
            <person name="Sanders M.J."/>
            <person name="van Tonder A."/>
            <person name="Ginger M.L."/>
            <person name="Field M.C."/>
            <person name="Barry J.D."/>
            <person name="Hertz-Fowler C."/>
            <person name="Berriman M."/>
        </authorList>
    </citation>
    <scope>NUCLEOTIDE SEQUENCE</scope>
    <source>
        <strain evidence="3">IL3000</strain>
    </source>
</reference>
<gene>
    <name evidence="3" type="ORF">TCIL3000_10_11440</name>
</gene>
<feature type="region of interest" description="Disordered" evidence="2">
    <location>
        <begin position="913"/>
        <end position="932"/>
    </location>
</feature>
<feature type="compositionally biased region" description="Basic and acidic residues" evidence="2">
    <location>
        <begin position="1"/>
        <end position="11"/>
    </location>
</feature>
<organism evidence="3">
    <name type="scientific">Trypanosoma congolense (strain IL3000)</name>
    <dbReference type="NCBI Taxonomy" id="1068625"/>
    <lineage>
        <taxon>Eukaryota</taxon>
        <taxon>Discoba</taxon>
        <taxon>Euglenozoa</taxon>
        <taxon>Kinetoplastea</taxon>
        <taxon>Metakinetoplastina</taxon>
        <taxon>Trypanosomatida</taxon>
        <taxon>Trypanosomatidae</taxon>
        <taxon>Trypanosoma</taxon>
        <taxon>Nannomonas</taxon>
    </lineage>
</organism>
<dbReference type="VEuPathDB" id="TriTrypDB:TcIL3000_10_11440"/>
<dbReference type="AlphaFoldDB" id="G0UY98"/>